<evidence type="ECO:0000313" key="2">
    <source>
        <dbReference type="EMBL" id="VDI39768.1"/>
    </source>
</evidence>
<organism evidence="2 3">
    <name type="scientific">Mytilus galloprovincialis</name>
    <name type="common">Mediterranean mussel</name>
    <dbReference type="NCBI Taxonomy" id="29158"/>
    <lineage>
        <taxon>Eukaryota</taxon>
        <taxon>Metazoa</taxon>
        <taxon>Spiralia</taxon>
        <taxon>Lophotrochozoa</taxon>
        <taxon>Mollusca</taxon>
        <taxon>Bivalvia</taxon>
        <taxon>Autobranchia</taxon>
        <taxon>Pteriomorphia</taxon>
        <taxon>Mytilida</taxon>
        <taxon>Mytiloidea</taxon>
        <taxon>Mytilidae</taxon>
        <taxon>Mytilinae</taxon>
        <taxon>Mytilus</taxon>
    </lineage>
</organism>
<keyword evidence="3" id="KW-1185">Reference proteome</keyword>
<dbReference type="EMBL" id="UYJE01005730">
    <property type="protein sequence ID" value="VDI39768.1"/>
    <property type="molecule type" value="Genomic_DNA"/>
</dbReference>
<proteinExistence type="predicted"/>
<feature type="region of interest" description="Disordered" evidence="1">
    <location>
        <begin position="62"/>
        <end position="96"/>
    </location>
</feature>
<gene>
    <name evidence="2" type="ORF">MGAL_10B005026</name>
</gene>
<evidence type="ECO:0000313" key="3">
    <source>
        <dbReference type="Proteomes" id="UP000596742"/>
    </source>
</evidence>
<sequence>MTPQSIQNTLNVRFKNKFTKENFDSNELPPHNKMVDYLEPKIYYNSDEPCFFLSLKSLRRSRENDSSSDDSDGDPPRIGCVTHKFKRKNMTKGSPHELIPGYMCVE</sequence>
<protein>
    <submittedName>
        <fullName evidence="2">Uncharacterized protein</fullName>
    </submittedName>
</protein>
<comment type="caution">
    <text evidence="2">The sequence shown here is derived from an EMBL/GenBank/DDBJ whole genome shotgun (WGS) entry which is preliminary data.</text>
</comment>
<dbReference type="AlphaFoldDB" id="A0A8B6EU14"/>
<name>A0A8B6EU14_MYTGA</name>
<reference evidence="2" key="1">
    <citation type="submission" date="2018-11" db="EMBL/GenBank/DDBJ databases">
        <authorList>
            <person name="Alioto T."/>
            <person name="Alioto T."/>
        </authorList>
    </citation>
    <scope>NUCLEOTIDE SEQUENCE</scope>
</reference>
<evidence type="ECO:0000256" key="1">
    <source>
        <dbReference type="SAM" id="MobiDB-lite"/>
    </source>
</evidence>
<dbReference type="Proteomes" id="UP000596742">
    <property type="component" value="Unassembled WGS sequence"/>
</dbReference>
<dbReference type="OrthoDB" id="10608240at2759"/>
<accession>A0A8B6EU14</accession>